<organism evidence="1 2">
    <name type="scientific">Symbiodinium pilosum</name>
    <name type="common">Dinoflagellate</name>
    <dbReference type="NCBI Taxonomy" id="2952"/>
    <lineage>
        <taxon>Eukaryota</taxon>
        <taxon>Sar</taxon>
        <taxon>Alveolata</taxon>
        <taxon>Dinophyceae</taxon>
        <taxon>Suessiales</taxon>
        <taxon>Symbiodiniaceae</taxon>
        <taxon>Symbiodinium</taxon>
    </lineage>
</organism>
<evidence type="ECO:0000313" key="1">
    <source>
        <dbReference type="EMBL" id="CAE7669072.1"/>
    </source>
</evidence>
<reference evidence="1" key="1">
    <citation type="submission" date="2021-02" db="EMBL/GenBank/DDBJ databases">
        <authorList>
            <person name="Dougan E. K."/>
            <person name="Rhodes N."/>
            <person name="Thang M."/>
            <person name="Chan C."/>
        </authorList>
    </citation>
    <scope>NUCLEOTIDE SEQUENCE</scope>
</reference>
<feature type="non-terminal residue" evidence="1">
    <location>
        <position position="134"/>
    </location>
</feature>
<dbReference type="EMBL" id="CAJNIZ010043794">
    <property type="protein sequence ID" value="CAE7669072.1"/>
    <property type="molecule type" value="Genomic_DNA"/>
</dbReference>
<proteinExistence type="predicted"/>
<keyword evidence="2" id="KW-1185">Reference proteome</keyword>
<name>A0A812WFF7_SYMPI</name>
<gene>
    <name evidence="1" type="ORF">SPIL2461_LOCUS18402</name>
</gene>
<accession>A0A812WFF7</accession>
<dbReference type="AlphaFoldDB" id="A0A812WFF7"/>
<dbReference type="Proteomes" id="UP000649617">
    <property type="component" value="Unassembled WGS sequence"/>
</dbReference>
<sequence length="134" mass="15301">MSQSFRNVVSQVKLFLDIAKDMHGALESEDAHALHNLTLDFQDSSMHGMEREADAIQAAVNAAQRHLEGGELQRVQEIAESIAKKARRFRNYYVELRPKLDRLRAKMEAIATKCLDAEKSSEKLIKETSKKRDF</sequence>
<evidence type="ECO:0000313" key="2">
    <source>
        <dbReference type="Proteomes" id="UP000649617"/>
    </source>
</evidence>
<protein>
    <recommendedName>
        <fullName evidence="3">BAR domain-containing protein</fullName>
    </recommendedName>
</protein>
<comment type="caution">
    <text evidence="1">The sequence shown here is derived from an EMBL/GenBank/DDBJ whole genome shotgun (WGS) entry which is preliminary data.</text>
</comment>
<evidence type="ECO:0008006" key="3">
    <source>
        <dbReference type="Google" id="ProtNLM"/>
    </source>
</evidence>